<organism evidence="10 11">
    <name type="scientific">Mesomycoplasma ovipneumoniae 14811</name>
    <dbReference type="NCBI Taxonomy" id="1188239"/>
    <lineage>
        <taxon>Bacteria</taxon>
        <taxon>Bacillati</taxon>
        <taxon>Mycoplasmatota</taxon>
        <taxon>Mycoplasmoidales</taxon>
        <taxon>Metamycoplasmataceae</taxon>
        <taxon>Mesomycoplasma</taxon>
    </lineage>
</organism>
<dbReference type="RefSeq" id="WP_044284052.1">
    <property type="nucleotide sequence ID" value="NZ_JFAD01000013.1"/>
</dbReference>
<keyword evidence="4 8" id="KW-0689">Ribosomal protein</keyword>
<dbReference type="GO" id="GO:0003735">
    <property type="term" value="F:structural constituent of ribosome"/>
    <property type="evidence" value="ECO:0007669"/>
    <property type="project" value="InterPro"/>
</dbReference>
<evidence type="ECO:0000313" key="11">
    <source>
        <dbReference type="Proteomes" id="UP000020977"/>
    </source>
</evidence>
<dbReference type="InterPro" id="IPR035987">
    <property type="entry name" value="Ribosomal_uS8_sf"/>
</dbReference>
<dbReference type="PROSITE" id="PS00053">
    <property type="entry name" value="RIBOSOMAL_S8"/>
    <property type="match status" value="1"/>
</dbReference>
<dbReference type="Gene3D" id="3.30.1370.30">
    <property type="match status" value="1"/>
</dbReference>
<dbReference type="HAMAP" id="MF_01302_B">
    <property type="entry name" value="Ribosomal_uS8_B"/>
    <property type="match status" value="1"/>
</dbReference>
<sequence length="131" mass="14699">MAFITDPIADMLTRIRNATIRKHKQVSFQHSKIKIKMLEIIKEAGYIKDFQIEGELKKTITVELKYKGTTSSISGLKRISKPSLRVYAPAQKIPFVQSGYGIAILSTSKGLLTDSQARKENVGGEIIAYIW</sequence>
<evidence type="ECO:0000256" key="7">
    <source>
        <dbReference type="ARBA" id="ARBA00046740"/>
    </source>
</evidence>
<dbReference type="Proteomes" id="UP000020977">
    <property type="component" value="Unassembled WGS sequence"/>
</dbReference>
<evidence type="ECO:0000256" key="9">
    <source>
        <dbReference type="RuleBase" id="RU003660"/>
    </source>
</evidence>
<dbReference type="NCBIfam" id="NF001109">
    <property type="entry name" value="PRK00136.1"/>
    <property type="match status" value="1"/>
</dbReference>
<comment type="similarity">
    <text evidence="1 8 9">Belongs to the universal ribosomal protein uS8 family.</text>
</comment>
<evidence type="ECO:0000256" key="3">
    <source>
        <dbReference type="ARBA" id="ARBA00022884"/>
    </source>
</evidence>
<keyword evidence="5 8" id="KW-0687">Ribonucleoprotein</keyword>
<evidence type="ECO:0000256" key="5">
    <source>
        <dbReference type="ARBA" id="ARBA00023274"/>
    </source>
</evidence>
<proteinExistence type="inferred from homology"/>
<accession>A0A014L758</accession>
<dbReference type="EMBL" id="JFAD01000013">
    <property type="protein sequence ID" value="EXU61249.1"/>
    <property type="molecule type" value="Genomic_DNA"/>
</dbReference>
<dbReference type="Pfam" id="PF00410">
    <property type="entry name" value="Ribosomal_S8"/>
    <property type="match status" value="1"/>
</dbReference>
<dbReference type="GO" id="GO:0005737">
    <property type="term" value="C:cytoplasm"/>
    <property type="evidence" value="ECO:0007669"/>
    <property type="project" value="UniProtKB-ARBA"/>
</dbReference>
<dbReference type="AlphaFoldDB" id="A0A014L758"/>
<dbReference type="FunFam" id="3.30.1490.10:FF:000001">
    <property type="entry name" value="30S ribosomal protein S8"/>
    <property type="match status" value="1"/>
</dbReference>
<name>A0A014L758_9BACT</name>
<protein>
    <recommendedName>
        <fullName evidence="6 8">Small ribosomal subunit protein uS8</fullName>
    </recommendedName>
</protein>
<evidence type="ECO:0000256" key="6">
    <source>
        <dbReference type="ARBA" id="ARBA00035258"/>
    </source>
</evidence>
<dbReference type="GO" id="GO:0019843">
    <property type="term" value="F:rRNA binding"/>
    <property type="evidence" value="ECO:0007669"/>
    <property type="project" value="UniProtKB-UniRule"/>
</dbReference>
<dbReference type="Gene3D" id="3.30.1490.10">
    <property type="match status" value="1"/>
</dbReference>
<dbReference type="FunFam" id="3.30.1370.30:FF:000002">
    <property type="entry name" value="30S ribosomal protein S8"/>
    <property type="match status" value="1"/>
</dbReference>
<comment type="function">
    <text evidence="8">One of the primary rRNA binding proteins, it binds directly to 16S rRNA central domain where it helps coordinate assembly of the platform of the 30S subunit.</text>
</comment>
<keyword evidence="3 8" id="KW-0694">RNA-binding</keyword>
<evidence type="ECO:0000256" key="4">
    <source>
        <dbReference type="ARBA" id="ARBA00022980"/>
    </source>
</evidence>
<keyword evidence="2 8" id="KW-0699">rRNA-binding</keyword>
<dbReference type="STRING" id="1188239.MOVI_1990"/>
<dbReference type="InterPro" id="IPR047863">
    <property type="entry name" value="Ribosomal_uS8_CS"/>
</dbReference>
<dbReference type="GO" id="GO:1990904">
    <property type="term" value="C:ribonucleoprotein complex"/>
    <property type="evidence" value="ECO:0007669"/>
    <property type="project" value="UniProtKB-KW"/>
</dbReference>
<dbReference type="eggNOG" id="COG0096">
    <property type="taxonomic scope" value="Bacteria"/>
</dbReference>
<gene>
    <name evidence="8 10" type="primary">rpsH</name>
    <name evidence="10" type="ORF">MOVI_1990</name>
</gene>
<evidence type="ECO:0000256" key="8">
    <source>
        <dbReference type="HAMAP-Rule" id="MF_01302"/>
    </source>
</evidence>
<reference evidence="10 11" key="1">
    <citation type="submission" date="2014-03" db="EMBL/GenBank/DDBJ databases">
        <title>Genome sequence of Mycoplasma ovipneumoniae strain 14811.</title>
        <authorList>
            <person name="Sirand-Pugnet P."/>
            <person name="Breton M."/>
            <person name="Dordet-Frisoni E."/>
            <person name="Baranowski E."/>
            <person name="Barre A."/>
            <person name="Couture C."/>
            <person name="Dupuy V."/>
            <person name="Gaurivaud P."/>
            <person name="Jacob D."/>
            <person name="Lemaitre C."/>
            <person name="Manso-Silvan L."/>
            <person name="Nikolski M."/>
            <person name="Nouvel L.-X."/>
            <person name="Poumarat F."/>
            <person name="Tardy F."/>
            <person name="Thebault P."/>
            <person name="Theil S."/>
            <person name="Citti C."/>
            <person name="Thiaucourt F."/>
            <person name="Blanchard A."/>
        </authorList>
    </citation>
    <scope>NUCLEOTIDE SEQUENCE [LARGE SCALE GENOMIC DNA]</scope>
    <source>
        <strain evidence="10 11">14811</strain>
    </source>
</reference>
<evidence type="ECO:0000256" key="1">
    <source>
        <dbReference type="ARBA" id="ARBA00006471"/>
    </source>
</evidence>
<dbReference type="PANTHER" id="PTHR11758">
    <property type="entry name" value="40S RIBOSOMAL PROTEIN S15A"/>
    <property type="match status" value="1"/>
</dbReference>
<comment type="subunit">
    <text evidence="7 8">Part of the 30S ribosomal subunit. Contacts proteins S5 and S12.</text>
</comment>
<evidence type="ECO:0000256" key="2">
    <source>
        <dbReference type="ARBA" id="ARBA00022730"/>
    </source>
</evidence>
<dbReference type="InterPro" id="IPR000630">
    <property type="entry name" value="Ribosomal_uS8"/>
</dbReference>
<dbReference type="GO" id="GO:0005840">
    <property type="term" value="C:ribosome"/>
    <property type="evidence" value="ECO:0007669"/>
    <property type="project" value="UniProtKB-KW"/>
</dbReference>
<dbReference type="SUPFAM" id="SSF56047">
    <property type="entry name" value="Ribosomal protein S8"/>
    <property type="match status" value="1"/>
</dbReference>
<evidence type="ECO:0000313" key="10">
    <source>
        <dbReference type="EMBL" id="EXU61249.1"/>
    </source>
</evidence>
<comment type="caution">
    <text evidence="10">The sequence shown here is derived from an EMBL/GenBank/DDBJ whole genome shotgun (WGS) entry which is preliminary data.</text>
</comment>
<dbReference type="GO" id="GO:0006412">
    <property type="term" value="P:translation"/>
    <property type="evidence" value="ECO:0007669"/>
    <property type="project" value="UniProtKB-UniRule"/>
</dbReference>
<dbReference type="PATRIC" id="fig|1188239.3.peg.520"/>